<organism evidence="1 2">
    <name type="scientific">Palleronia abyssalis</name>
    <dbReference type="NCBI Taxonomy" id="1501240"/>
    <lineage>
        <taxon>Bacteria</taxon>
        <taxon>Pseudomonadati</taxon>
        <taxon>Pseudomonadota</taxon>
        <taxon>Alphaproteobacteria</taxon>
        <taxon>Rhodobacterales</taxon>
        <taxon>Roseobacteraceae</taxon>
        <taxon>Palleronia</taxon>
    </lineage>
</organism>
<proteinExistence type="predicted"/>
<evidence type="ECO:0000313" key="1">
    <source>
        <dbReference type="EMBL" id="SPJ24615.1"/>
    </source>
</evidence>
<sequence>MNQIADSSAFPLPGSDAGFDPIEDRLRASVRATIEAVFDEELATFLGRLR</sequence>
<protein>
    <submittedName>
        <fullName evidence="1">Uncharacterized protein</fullName>
    </submittedName>
</protein>
<name>A0A2R8BWT6_9RHOB</name>
<reference evidence="1 2" key="1">
    <citation type="submission" date="2018-03" db="EMBL/GenBank/DDBJ databases">
        <authorList>
            <person name="Keele B.F."/>
        </authorList>
    </citation>
    <scope>NUCLEOTIDE SEQUENCE [LARGE SCALE GENOMIC DNA]</scope>
    <source>
        <strain evidence="1 2">CECT 8504</strain>
    </source>
</reference>
<keyword evidence="2" id="KW-1185">Reference proteome</keyword>
<dbReference type="EMBL" id="ONZF01000005">
    <property type="protein sequence ID" value="SPJ24615.1"/>
    <property type="molecule type" value="Genomic_DNA"/>
</dbReference>
<gene>
    <name evidence="1" type="ORF">PAA8504_02452</name>
</gene>
<accession>A0A2R8BWT6</accession>
<dbReference type="AlphaFoldDB" id="A0A2R8BWT6"/>
<dbReference type="Proteomes" id="UP000244912">
    <property type="component" value="Unassembled WGS sequence"/>
</dbReference>
<evidence type="ECO:0000313" key="2">
    <source>
        <dbReference type="Proteomes" id="UP000244912"/>
    </source>
</evidence>